<keyword evidence="2" id="KW-1185">Reference proteome</keyword>
<evidence type="ECO:0000313" key="2">
    <source>
        <dbReference type="Proteomes" id="UP000683000"/>
    </source>
</evidence>
<accession>A0A8I2YY69</accession>
<name>A0A8I2YY69_9AGAM</name>
<dbReference type="AlphaFoldDB" id="A0A8I2YY69"/>
<dbReference type="Proteomes" id="UP000683000">
    <property type="component" value="Unassembled WGS sequence"/>
</dbReference>
<reference evidence="1" key="1">
    <citation type="submission" date="2021-03" db="EMBL/GenBank/DDBJ databases">
        <title>Evolutionary innovations through gain and loss of genes in the ectomycorrhizal Boletales.</title>
        <authorList>
            <person name="Wu G."/>
            <person name="Miyauchi S."/>
            <person name="Morin E."/>
            <person name="Yang Z.-L."/>
            <person name="Xu J."/>
            <person name="Martin F.M."/>
        </authorList>
    </citation>
    <scope>NUCLEOTIDE SEQUENCE</scope>
    <source>
        <strain evidence="1">BR01</strain>
    </source>
</reference>
<gene>
    <name evidence="1" type="ORF">JVT61DRAFT_8357</name>
</gene>
<dbReference type="EMBL" id="JAGFBS010000003">
    <property type="protein sequence ID" value="KAG6380265.1"/>
    <property type="molecule type" value="Genomic_DNA"/>
</dbReference>
<proteinExistence type="predicted"/>
<evidence type="ECO:0000313" key="1">
    <source>
        <dbReference type="EMBL" id="KAG6380265.1"/>
    </source>
</evidence>
<sequence length="80" mass="8814">MAFTIKEEDVPASLYLNLDQTQIIYAQGSSLTWTKRDAKQVSTISEDEKRAFTAVVSVSCLGKLLPLQAVYQGVTMKSCP</sequence>
<dbReference type="OrthoDB" id="3341102at2759"/>
<protein>
    <submittedName>
        <fullName evidence="1">Uncharacterized protein</fullName>
    </submittedName>
</protein>
<organism evidence="1 2">
    <name type="scientific">Boletus reticuloceps</name>
    <dbReference type="NCBI Taxonomy" id="495285"/>
    <lineage>
        <taxon>Eukaryota</taxon>
        <taxon>Fungi</taxon>
        <taxon>Dikarya</taxon>
        <taxon>Basidiomycota</taxon>
        <taxon>Agaricomycotina</taxon>
        <taxon>Agaricomycetes</taxon>
        <taxon>Agaricomycetidae</taxon>
        <taxon>Boletales</taxon>
        <taxon>Boletineae</taxon>
        <taxon>Boletaceae</taxon>
        <taxon>Boletoideae</taxon>
        <taxon>Boletus</taxon>
    </lineage>
</organism>
<comment type="caution">
    <text evidence="1">The sequence shown here is derived from an EMBL/GenBank/DDBJ whole genome shotgun (WGS) entry which is preliminary data.</text>
</comment>